<keyword evidence="2" id="KW-1185">Reference proteome</keyword>
<gene>
    <name evidence="1" type="ORF">PXEA_LOCUS13986</name>
</gene>
<proteinExistence type="predicted"/>
<dbReference type="Proteomes" id="UP000784294">
    <property type="component" value="Unassembled WGS sequence"/>
</dbReference>
<comment type="caution">
    <text evidence="1">The sequence shown here is derived from an EMBL/GenBank/DDBJ whole genome shotgun (WGS) entry which is preliminary data.</text>
</comment>
<organism evidence="1 2">
    <name type="scientific">Protopolystoma xenopodis</name>
    <dbReference type="NCBI Taxonomy" id="117903"/>
    <lineage>
        <taxon>Eukaryota</taxon>
        <taxon>Metazoa</taxon>
        <taxon>Spiralia</taxon>
        <taxon>Lophotrochozoa</taxon>
        <taxon>Platyhelminthes</taxon>
        <taxon>Monogenea</taxon>
        <taxon>Polyopisthocotylea</taxon>
        <taxon>Polystomatidea</taxon>
        <taxon>Polystomatidae</taxon>
        <taxon>Protopolystoma</taxon>
    </lineage>
</organism>
<dbReference type="EMBL" id="CAAALY010046950">
    <property type="protein sequence ID" value="VEL20546.1"/>
    <property type="molecule type" value="Genomic_DNA"/>
</dbReference>
<reference evidence="1" key="1">
    <citation type="submission" date="2018-11" db="EMBL/GenBank/DDBJ databases">
        <authorList>
            <consortium name="Pathogen Informatics"/>
        </authorList>
    </citation>
    <scope>NUCLEOTIDE SEQUENCE</scope>
</reference>
<protein>
    <submittedName>
        <fullName evidence="1">Uncharacterized protein</fullName>
    </submittedName>
</protein>
<dbReference type="AlphaFoldDB" id="A0A448WUG2"/>
<accession>A0A448WUG2</accession>
<evidence type="ECO:0000313" key="2">
    <source>
        <dbReference type="Proteomes" id="UP000784294"/>
    </source>
</evidence>
<name>A0A448WUG2_9PLAT</name>
<evidence type="ECO:0000313" key="1">
    <source>
        <dbReference type="EMBL" id="VEL20546.1"/>
    </source>
</evidence>
<sequence length="441" mass="48871">MKYNLEQSYQNSQRIRQLESELANLQLCHVCLDCPNAKCPHDSSGKTRCNAETICCHDESLGPCVATASPTCAPSYTSVSVLPDACTCHYACLASGSAYLDAIAALSTVPCSGVRPETDKISSIPKATRGNRHEATLARGMSKWPSTMILPEGGMHSFLFAATSCSVDTREDFLPGANIFKQQMHYGSHRTDMSTSTTLHVDTSACATSELSWAGGDGKISDFNEGRREEMVTTDSHEIRNGKMKLGTRRLAQAAAEFLCVKAKATSLPDMKEINSLKRCQALQQRLEESSIGRPFSSRTVECYDTIEEVSEAVLMTKTQDQITLGQLTPVDQLVGCDSREIDLSVMEQNHEDLLDEMQEYPQHIGEEGQNNLENPQLSECEPPPIELRVRTCIHYLFYAYYQLLDAIWSELWPIRNKQSGKMDSQCISRLCKFSKSSGSQ</sequence>